<accession>A0A1I1ADG9</accession>
<dbReference type="AlphaFoldDB" id="A0A1I1ADG9"/>
<dbReference type="GO" id="GO:0016301">
    <property type="term" value="F:kinase activity"/>
    <property type="evidence" value="ECO:0007669"/>
    <property type="project" value="UniProtKB-KW"/>
</dbReference>
<dbReference type="RefSeq" id="WP_090042646.1">
    <property type="nucleotide sequence ID" value="NZ_FOKI01000034.1"/>
</dbReference>
<dbReference type="SUPFAM" id="SSF55186">
    <property type="entry name" value="ThrRS/AlaRS common domain"/>
    <property type="match status" value="1"/>
</dbReference>
<gene>
    <name evidence="2" type="ORF">SAMN04488528_103414</name>
</gene>
<dbReference type="InterPro" id="IPR006083">
    <property type="entry name" value="PRK/URK"/>
</dbReference>
<dbReference type="OrthoDB" id="9764644at2"/>
<dbReference type="PANTHER" id="PTHR10285">
    <property type="entry name" value="URIDINE KINASE"/>
    <property type="match status" value="1"/>
</dbReference>
<keyword evidence="3" id="KW-1185">Reference proteome</keyword>
<dbReference type="EMBL" id="FOKI01000034">
    <property type="protein sequence ID" value="SFB36041.1"/>
    <property type="molecule type" value="Genomic_DNA"/>
</dbReference>
<evidence type="ECO:0000313" key="3">
    <source>
        <dbReference type="Proteomes" id="UP000198619"/>
    </source>
</evidence>
<dbReference type="SUPFAM" id="SSF52540">
    <property type="entry name" value="P-loop containing nucleoside triphosphate hydrolases"/>
    <property type="match status" value="1"/>
</dbReference>
<evidence type="ECO:0000259" key="1">
    <source>
        <dbReference type="Pfam" id="PF00485"/>
    </source>
</evidence>
<keyword evidence="2" id="KW-0418">Kinase</keyword>
<dbReference type="InterPro" id="IPR018163">
    <property type="entry name" value="Thr/Ala-tRNA-synth_IIc_edit"/>
</dbReference>
<name>A0A1I1ADG9_9CLOT</name>
<dbReference type="GO" id="GO:0005524">
    <property type="term" value="F:ATP binding"/>
    <property type="evidence" value="ECO:0007669"/>
    <property type="project" value="InterPro"/>
</dbReference>
<proteinExistence type="predicted"/>
<organism evidence="2 3">
    <name type="scientific">Clostridium frigidicarnis</name>
    <dbReference type="NCBI Taxonomy" id="84698"/>
    <lineage>
        <taxon>Bacteria</taxon>
        <taxon>Bacillati</taxon>
        <taxon>Bacillota</taxon>
        <taxon>Clostridia</taxon>
        <taxon>Eubacteriales</taxon>
        <taxon>Clostridiaceae</taxon>
        <taxon>Clostridium</taxon>
    </lineage>
</organism>
<dbReference type="Gene3D" id="3.30.980.10">
    <property type="entry name" value="Threonyl-trna Synthetase, Chain A, domain 2"/>
    <property type="match status" value="1"/>
</dbReference>
<dbReference type="STRING" id="84698.SAMN04488528_103414"/>
<dbReference type="Gene3D" id="3.40.50.300">
    <property type="entry name" value="P-loop containing nucleotide triphosphate hydrolases"/>
    <property type="match status" value="1"/>
</dbReference>
<dbReference type="Pfam" id="PF00485">
    <property type="entry name" value="PRK"/>
    <property type="match status" value="1"/>
</dbReference>
<evidence type="ECO:0000313" key="2">
    <source>
        <dbReference type="EMBL" id="SFB36041.1"/>
    </source>
</evidence>
<protein>
    <submittedName>
        <fullName evidence="2">Uridine kinase</fullName>
    </submittedName>
</protein>
<dbReference type="InterPro" id="IPR027417">
    <property type="entry name" value="P-loop_NTPase"/>
</dbReference>
<sequence length="552" mass="63906">MSQLTLKVNDNRTITVTEGTKFYDVVKENFSHIDIPVVLAKLDNDYFELREVITKGGELSPVTIEETIGMKTYSRTLQFILIKAVYDLFPEAKVVIEHSLSKGIYGEIHKDKTLDEEDIKLIKDKMKDLIDENIIINKLSVPKEEALKIFENYRFDDKVRFLNHIKNKEIKLYELQGRYDYFYGPIAYSTGSIKMFDLIYHEPGFLLRFPDDKNPKVFPKSTNYPKLENIFRETEEWLNILGVADVGALNNAIDDKSILELIMVNEALHEKKIAYIADMIHEREDVKLVLIAGPSSSGKTTFARRLGIQLRVNGRIPIPISLDDYFVDRDKTPLDENGEYDFESIDALDLELFNKHLNMLMNGKEIELPSFNFKLGCREWVGNKIKLPENGVLVVEGIHGLNDKLTSKIPGDNKFKIYISALTQLNVDNHNRIATTDVRKLRRTVRDFLSRGYQGGETLNMWPSIKRGEEKNIFVYQEEADVMFNSTLVYELCVLKKYALEELSKIDRDSSVYYEALRLMSFLRLFKEVDRDIIPTNSILREFVGGSIFYKY</sequence>
<keyword evidence="2" id="KW-0808">Transferase</keyword>
<feature type="domain" description="Phosphoribulokinase/uridine kinase" evidence="1">
    <location>
        <begin position="291"/>
        <end position="486"/>
    </location>
</feature>
<dbReference type="Proteomes" id="UP000198619">
    <property type="component" value="Unassembled WGS sequence"/>
</dbReference>
<reference evidence="2 3" key="1">
    <citation type="submission" date="2016-10" db="EMBL/GenBank/DDBJ databases">
        <authorList>
            <person name="de Groot N.N."/>
        </authorList>
    </citation>
    <scope>NUCLEOTIDE SEQUENCE [LARGE SCALE GENOMIC DNA]</scope>
    <source>
        <strain evidence="2 3">DSM 12271</strain>
    </source>
</reference>
<dbReference type="CDD" id="cd02028">
    <property type="entry name" value="UMPK_like"/>
    <property type="match status" value="1"/>
</dbReference>